<dbReference type="PROSITE" id="PS01124">
    <property type="entry name" value="HTH_ARAC_FAMILY_2"/>
    <property type="match status" value="1"/>
</dbReference>
<dbReference type="PRINTS" id="PR00032">
    <property type="entry name" value="HTHARAC"/>
</dbReference>
<dbReference type="InterPro" id="IPR018060">
    <property type="entry name" value="HTH_AraC"/>
</dbReference>
<dbReference type="OrthoDB" id="9794370at2"/>
<feature type="modified residue" description="4-aspartylphosphate" evidence="4">
    <location>
        <position position="55"/>
    </location>
</feature>
<evidence type="ECO:0000256" key="2">
    <source>
        <dbReference type="ARBA" id="ARBA00023125"/>
    </source>
</evidence>
<dbReference type="Proteomes" id="UP000626244">
    <property type="component" value="Unassembled WGS sequence"/>
</dbReference>
<dbReference type="PROSITE" id="PS00041">
    <property type="entry name" value="HTH_ARAC_FAMILY_1"/>
    <property type="match status" value="1"/>
</dbReference>
<dbReference type="InterPro" id="IPR009057">
    <property type="entry name" value="Homeodomain-like_sf"/>
</dbReference>
<dbReference type="GO" id="GO:0043565">
    <property type="term" value="F:sequence-specific DNA binding"/>
    <property type="evidence" value="ECO:0007669"/>
    <property type="project" value="InterPro"/>
</dbReference>
<reference evidence="8" key="1">
    <citation type="journal article" date="2019" name="Int. J. Syst. Evol. Microbiol.">
        <title>The Global Catalogue of Microorganisms (GCM) 10K type strain sequencing project: providing services to taxonomists for standard genome sequencing and annotation.</title>
        <authorList>
            <consortium name="The Broad Institute Genomics Platform"/>
            <consortium name="The Broad Institute Genome Sequencing Center for Infectious Disease"/>
            <person name="Wu L."/>
            <person name="Ma J."/>
        </authorList>
    </citation>
    <scope>NUCLEOTIDE SEQUENCE [LARGE SCALE GENOMIC DNA]</scope>
    <source>
        <strain evidence="8">CGMCC 1.14993</strain>
    </source>
</reference>
<organism evidence="7 8">
    <name type="scientific">Gottfriedia solisilvae</name>
    <dbReference type="NCBI Taxonomy" id="1516104"/>
    <lineage>
        <taxon>Bacteria</taxon>
        <taxon>Bacillati</taxon>
        <taxon>Bacillota</taxon>
        <taxon>Bacilli</taxon>
        <taxon>Bacillales</taxon>
        <taxon>Bacillaceae</taxon>
        <taxon>Gottfriedia</taxon>
    </lineage>
</organism>
<keyword evidence="1" id="KW-0805">Transcription regulation</keyword>
<dbReference type="InterPro" id="IPR018062">
    <property type="entry name" value="HTH_AraC-typ_CS"/>
</dbReference>
<keyword evidence="8" id="KW-1185">Reference proteome</keyword>
<dbReference type="PANTHER" id="PTHR43280:SF2">
    <property type="entry name" value="HTH-TYPE TRANSCRIPTIONAL REGULATOR EXSA"/>
    <property type="match status" value="1"/>
</dbReference>
<evidence type="ECO:0000259" key="6">
    <source>
        <dbReference type="PROSITE" id="PS50110"/>
    </source>
</evidence>
<dbReference type="SMART" id="SM00448">
    <property type="entry name" value="REC"/>
    <property type="match status" value="1"/>
</dbReference>
<feature type="domain" description="Response regulatory" evidence="6">
    <location>
        <begin position="3"/>
        <end position="120"/>
    </location>
</feature>
<accession>A0A8J3AJH1</accession>
<dbReference type="EMBL" id="BMHB01000001">
    <property type="protein sequence ID" value="GGI15583.1"/>
    <property type="molecule type" value="Genomic_DNA"/>
</dbReference>
<dbReference type="CDD" id="cd17536">
    <property type="entry name" value="REC_YesN-like"/>
    <property type="match status" value="1"/>
</dbReference>
<dbReference type="SUPFAM" id="SSF46689">
    <property type="entry name" value="Homeodomain-like"/>
    <property type="match status" value="2"/>
</dbReference>
<dbReference type="Gene3D" id="1.10.10.60">
    <property type="entry name" value="Homeodomain-like"/>
    <property type="match status" value="2"/>
</dbReference>
<evidence type="ECO:0000256" key="1">
    <source>
        <dbReference type="ARBA" id="ARBA00023015"/>
    </source>
</evidence>
<evidence type="ECO:0000256" key="4">
    <source>
        <dbReference type="PROSITE-ProRule" id="PRU00169"/>
    </source>
</evidence>
<dbReference type="SUPFAM" id="SSF52172">
    <property type="entry name" value="CheY-like"/>
    <property type="match status" value="1"/>
</dbReference>
<comment type="caution">
    <text evidence="7">The sequence shown here is derived from an EMBL/GenBank/DDBJ whole genome shotgun (WGS) entry which is preliminary data.</text>
</comment>
<protein>
    <submittedName>
        <fullName evidence="7">AraC family transcriptional regulator</fullName>
    </submittedName>
</protein>
<dbReference type="InterPro" id="IPR001789">
    <property type="entry name" value="Sig_transdc_resp-reg_receiver"/>
</dbReference>
<evidence type="ECO:0000256" key="3">
    <source>
        <dbReference type="ARBA" id="ARBA00023163"/>
    </source>
</evidence>
<dbReference type="InterPro" id="IPR020449">
    <property type="entry name" value="Tscrpt_reg_AraC-type_HTH"/>
</dbReference>
<dbReference type="Pfam" id="PF00072">
    <property type="entry name" value="Response_reg"/>
    <property type="match status" value="1"/>
</dbReference>
<evidence type="ECO:0000313" key="8">
    <source>
        <dbReference type="Proteomes" id="UP000626244"/>
    </source>
</evidence>
<dbReference type="RefSeq" id="WP_158093238.1">
    <property type="nucleotide sequence ID" value="NZ_BMHB01000001.1"/>
</dbReference>
<dbReference type="SMART" id="SM00342">
    <property type="entry name" value="HTH_ARAC"/>
    <property type="match status" value="1"/>
</dbReference>
<name>A0A8J3AJH1_9BACI</name>
<dbReference type="AlphaFoldDB" id="A0A8J3AJH1"/>
<keyword evidence="3" id="KW-0804">Transcription</keyword>
<dbReference type="Pfam" id="PF12833">
    <property type="entry name" value="HTH_18"/>
    <property type="match status" value="1"/>
</dbReference>
<keyword evidence="2" id="KW-0238">DNA-binding</keyword>
<feature type="domain" description="HTH araC/xylS-type" evidence="5">
    <location>
        <begin position="412"/>
        <end position="510"/>
    </location>
</feature>
<dbReference type="GO" id="GO:0003700">
    <property type="term" value="F:DNA-binding transcription factor activity"/>
    <property type="evidence" value="ECO:0007669"/>
    <property type="project" value="InterPro"/>
</dbReference>
<keyword evidence="4" id="KW-0597">Phosphoprotein</keyword>
<dbReference type="InterPro" id="IPR011006">
    <property type="entry name" value="CheY-like_superfamily"/>
</dbReference>
<gene>
    <name evidence="7" type="ORF">GCM10007380_28710</name>
</gene>
<dbReference type="PANTHER" id="PTHR43280">
    <property type="entry name" value="ARAC-FAMILY TRANSCRIPTIONAL REGULATOR"/>
    <property type="match status" value="1"/>
</dbReference>
<evidence type="ECO:0000259" key="5">
    <source>
        <dbReference type="PROSITE" id="PS01124"/>
    </source>
</evidence>
<dbReference type="Gene3D" id="3.40.50.2300">
    <property type="match status" value="1"/>
</dbReference>
<dbReference type="GO" id="GO:0000160">
    <property type="term" value="P:phosphorelay signal transduction system"/>
    <property type="evidence" value="ECO:0007669"/>
    <property type="project" value="InterPro"/>
</dbReference>
<evidence type="ECO:0000313" key="7">
    <source>
        <dbReference type="EMBL" id="GGI15583.1"/>
    </source>
</evidence>
<proteinExistence type="predicted"/>
<dbReference type="PROSITE" id="PS50110">
    <property type="entry name" value="RESPONSE_REGULATORY"/>
    <property type="match status" value="1"/>
</dbReference>
<sequence length="514" mass="60160">MYRLLIADDEPLEREGLELTIKKGLPELFKIDHAENGRVAIECAEKNHYDIIFMDIKMPGIQGLEAVEVIRKKLPLAKIIIVTAYDYFSYAKAAISLGVKDYILKPAKREQIISLLKGLIAEIELDYQKRVEELHHIEMLSHFRPLTENELSLMIMLNTIQDISPDEMTNLLDFKVEYGFSKVVCIDSHDLLQDLDLKRIYECVKHYMKSENNCIVSPIVDGKIAIFEPIELNRLHLIQEIEIKNSAKKLKEYVQKQTGYSIRCEVGSIQKGIEGWRKSYFEAMYLFNAGLDEVSETKLSSKFVKITNDELLSISSAINMLDLDLSLEQFSRIYDRLTLELNLDTKQLKAELIILFNHLEQLLQQQNYQVTTFEFPDIDEVVLIKKVSEQQMIKLIQIMSKEKETRINHFVELAKAYIYENYREDISLVQIANHVNLNSFYFSKMFKKKTGETFSDFVMKVRIEQAKKLMQDDRLNLKEISYEVGYKDPNYFSRVFKKYANESPKQYRNKLINR</sequence>